<gene>
    <name evidence="3" type="ORF">JR316_011219</name>
</gene>
<protein>
    <recommendedName>
        <fullName evidence="2">DUF6533 domain-containing protein</fullName>
    </recommendedName>
</protein>
<dbReference type="InterPro" id="IPR045340">
    <property type="entry name" value="DUF6533"/>
</dbReference>
<evidence type="ECO:0000256" key="1">
    <source>
        <dbReference type="SAM" id="Phobius"/>
    </source>
</evidence>
<name>A0A8H7XNS2_PSICU</name>
<evidence type="ECO:0000259" key="2">
    <source>
        <dbReference type="Pfam" id="PF20151"/>
    </source>
</evidence>
<keyword evidence="1" id="KW-0812">Transmembrane</keyword>
<keyword evidence="1" id="KW-1133">Transmembrane helix</keyword>
<evidence type="ECO:0000313" key="3">
    <source>
        <dbReference type="EMBL" id="KAG5164022.1"/>
    </source>
</evidence>
<feature type="transmembrane region" description="Helical" evidence="1">
    <location>
        <begin position="184"/>
        <end position="206"/>
    </location>
</feature>
<feature type="transmembrane region" description="Helical" evidence="1">
    <location>
        <begin position="227"/>
        <end position="252"/>
    </location>
</feature>
<keyword evidence="1" id="KW-0472">Membrane</keyword>
<dbReference type="OrthoDB" id="3341843at2759"/>
<dbReference type="EMBL" id="JAFIQS010000013">
    <property type="protein sequence ID" value="KAG5164022.1"/>
    <property type="molecule type" value="Genomic_DNA"/>
</dbReference>
<dbReference type="Pfam" id="PF20151">
    <property type="entry name" value="DUF6533"/>
    <property type="match status" value="1"/>
</dbReference>
<feature type="transmembrane region" description="Helical" evidence="1">
    <location>
        <begin position="20"/>
        <end position="37"/>
    </location>
</feature>
<feature type="transmembrane region" description="Helical" evidence="1">
    <location>
        <begin position="97"/>
        <end position="118"/>
    </location>
</feature>
<organism evidence="3">
    <name type="scientific">Psilocybe cubensis</name>
    <name type="common">Psychedelic mushroom</name>
    <name type="synonym">Stropharia cubensis</name>
    <dbReference type="NCBI Taxonomy" id="181762"/>
    <lineage>
        <taxon>Eukaryota</taxon>
        <taxon>Fungi</taxon>
        <taxon>Dikarya</taxon>
        <taxon>Basidiomycota</taxon>
        <taxon>Agaricomycotina</taxon>
        <taxon>Agaricomycetes</taxon>
        <taxon>Agaricomycetidae</taxon>
        <taxon>Agaricales</taxon>
        <taxon>Agaricineae</taxon>
        <taxon>Strophariaceae</taxon>
        <taxon>Psilocybe</taxon>
    </lineage>
</organism>
<feature type="transmembrane region" description="Helical" evidence="1">
    <location>
        <begin position="125"/>
        <end position="144"/>
    </location>
</feature>
<proteinExistence type="predicted"/>
<comment type="caution">
    <text evidence="3">The sequence shown here is derived from an EMBL/GenBank/DDBJ whole genome shotgun (WGS) entry which is preliminary data.</text>
</comment>
<dbReference type="AlphaFoldDB" id="A0A8H7XNS2"/>
<reference evidence="3" key="1">
    <citation type="submission" date="2021-02" db="EMBL/GenBank/DDBJ databases">
        <title>Psilocybe cubensis genome.</title>
        <authorList>
            <person name="Mckernan K.J."/>
            <person name="Crawford S."/>
            <person name="Trippe A."/>
            <person name="Kane L.T."/>
            <person name="Mclaughlin S."/>
        </authorList>
    </citation>
    <scope>NUCLEOTIDE SEQUENCE [LARGE SCALE GENOMIC DNA]</scope>
    <source>
        <strain evidence="3">MGC-MH-2018</strain>
    </source>
</reference>
<sequence>MLDSILEHLQAVGSSSETGPARAALSVGFVGYTILIYDYFCTLQTEVDTAWTRPRSIGLTLFFLNRYLPVLDIFFFLRPLLAGDVSQSECKIVYPTTFWLVTLGLILSQCILILRTYAIWGCRKLVLWIMGPFMMIIFSTMLAATSWKTYLDYKKIQTFSLDLPIPDALKCKIAFLTIDNRGRVALLVIYAMVFSGEALIVGLTIIRASYDVDRFTPRWVVQLYKNGILYCVCMLTLTLANISVVFAAPYAFKPVLLPMQRSLHSIFANRVMLLIFRQRRNNALNAIEDNGQQRPATFATSTMAVFTTANVVNLENEFGQTSWQTRAQLEWFQ</sequence>
<accession>A0A8H7XNS2</accession>
<feature type="transmembrane region" description="Helical" evidence="1">
    <location>
        <begin position="57"/>
        <end position="77"/>
    </location>
</feature>
<feature type="domain" description="DUF6533" evidence="2">
    <location>
        <begin position="28"/>
        <end position="71"/>
    </location>
</feature>